<dbReference type="InterPro" id="IPR017853">
    <property type="entry name" value="GH"/>
</dbReference>
<dbReference type="AlphaFoldDB" id="A0A3B0J392"/>
<comment type="catalytic activity">
    <reaction evidence="1">
        <text>Hydrolysis of terminal, non-reducing (1-&gt;4)-linked alpha-D-glucose residues with release of alpha-D-glucose.</text>
        <dbReference type="EC" id="3.2.1.20"/>
    </reaction>
</comment>
<dbReference type="SUPFAM" id="SSF51445">
    <property type="entry name" value="(Trans)glycosidases"/>
    <property type="match status" value="1"/>
</dbReference>
<dbReference type="PANTHER" id="PTHR10357:SF234">
    <property type="entry name" value="MALTASE A2-RELATED"/>
    <property type="match status" value="1"/>
</dbReference>
<dbReference type="OrthoDB" id="1740265at2759"/>
<accession>A0A3B0J392</accession>
<evidence type="ECO:0000256" key="7">
    <source>
        <dbReference type="SAM" id="SignalP"/>
    </source>
</evidence>
<evidence type="ECO:0000256" key="4">
    <source>
        <dbReference type="ARBA" id="ARBA00022729"/>
    </source>
</evidence>
<keyword evidence="10" id="KW-1185">Reference proteome</keyword>
<dbReference type="CDD" id="cd11328">
    <property type="entry name" value="AmyAc_maltase"/>
    <property type="match status" value="1"/>
</dbReference>
<feature type="domain" description="Glycosyl hydrolase family 13 catalytic" evidence="8">
    <location>
        <begin position="32"/>
        <end position="430"/>
    </location>
</feature>
<feature type="signal peptide" evidence="7">
    <location>
        <begin position="1"/>
        <end position="20"/>
    </location>
</feature>
<name>A0A3B0J392_DROGU</name>
<dbReference type="GO" id="GO:0004558">
    <property type="term" value="F:alpha-1,4-glucosidase activity"/>
    <property type="evidence" value="ECO:0007669"/>
    <property type="project" value="UniProtKB-EC"/>
</dbReference>
<reference evidence="10" key="1">
    <citation type="submission" date="2018-01" db="EMBL/GenBank/DDBJ databases">
        <authorList>
            <person name="Alioto T."/>
            <person name="Alioto T."/>
        </authorList>
    </citation>
    <scope>NUCLEOTIDE SEQUENCE [LARGE SCALE GENOMIC DNA]</scope>
</reference>
<evidence type="ECO:0000313" key="10">
    <source>
        <dbReference type="Proteomes" id="UP000268350"/>
    </source>
</evidence>
<protein>
    <recommendedName>
        <fullName evidence="3">alpha-glucosidase</fullName>
        <ecNumber evidence="3">3.2.1.20</ecNumber>
    </recommendedName>
</protein>
<dbReference type="InterPro" id="IPR006047">
    <property type="entry name" value="GH13_cat_dom"/>
</dbReference>
<evidence type="ECO:0000259" key="8">
    <source>
        <dbReference type="SMART" id="SM00642"/>
    </source>
</evidence>
<dbReference type="STRING" id="7266.A0A3B0J392"/>
<keyword evidence="6" id="KW-0326">Glycosidase</keyword>
<dbReference type="Pfam" id="PF00128">
    <property type="entry name" value="Alpha-amylase"/>
    <property type="match status" value="1"/>
</dbReference>
<evidence type="ECO:0000313" key="9">
    <source>
        <dbReference type="EMBL" id="SPP73692.1"/>
    </source>
</evidence>
<comment type="similarity">
    <text evidence="2">Belongs to the glycosyl hydrolase 13 family.</text>
</comment>
<evidence type="ECO:0000256" key="3">
    <source>
        <dbReference type="ARBA" id="ARBA00012741"/>
    </source>
</evidence>
<dbReference type="GO" id="GO:0005975">
    <property type="term" value="P:carbohydrate metabolic process"/>
    <property type="evidence" value="ECO:0007669"/>
    <property type="project" value="InterPro"/>
</dbReference>
<keyword evidence="6" id="KW-0378">Hydrolase</keyword>
<dbReference type="EC" id="3.2.1.20" evidence="3"/>
<dbReference type="Proteomes" id="UP000268350">
    <property type="component" value="Unassembled WGS sequence"/>
</dbReference>
<dbReference type="EMBL" id="OUUW01000001">
    <property type="protein sequence ID" value="SPP73692.1"/>
    <property type="molecule type" value="Genomic_DNA"/>
</dbReference>
<evidence type="ECO:0000256" key="6">
    <source>
        <dbReference type="ARBA" id="ARBA00023295"/>
    </source>
</evidence>
<gene>
    <name evidence="9" type="ORF">DGUA_6G001202</name>
</gene>
<dbReference type="PANTHER" id="PTHR10357">
    <property type="entry name" value="ALPHA-AMYLASE FAMILY MEMBER"/>
    <property type="match status" value="1"/>
</dbReference>
<evidence type="ECO:0000256" key="1">
    <source>
        <dbReference type="ARBA" id="ARBA00001657"/>
    </source>
</evidence>
<keyword evidence="5" id="KW-0325">Glycoprotein</keyword>
<proteinExistence type="inferred from homology"/>
<evidence type="ECO:0000256" key="5">
    <source>
        <dbReference type="ARBA" id="ARBA00023180"/>
    </source>
</evidence>
<organism evidence="9 10">
    <name type="scientific">Drosophila guanche</name>
    <name type="common">Fruit fly</name>
    <dbReference type="NCBI Taxonomy" id="7266"/>
    <lineage>
        <taxon>Eukaryota</taxon>
        <taxon>Metazoa</taxon>
        <taxon>Ecdysozoa</taxon>
        <taxon>Arthropoda</taxon>
        <taxon>Hexapoda</taxon>
        <taxon>Insecta</taxon>
        <taxon>Pterygota</taxon>
        <taxon>Neoptera</taxon>
        <taxon>Endopterygota</taxon>
        <taxon>Diptera</taxon>
        <taxon>Brachycera</taxon>
        <taxon>Muscomorpha</taxon>
        <taxon>Ephydroidea</taxon>
        <taxon>Drosophilidae</taxon>
        <taxon>Drosophila</taxon>
        <taxon>Sophophora</taxon>
    </lineage>
</organism>
<dbReference type="InterPro" id="IPR045857">
    <property type="entry name" value="O16G_dom_2"/>
</dbReference>
<dbReference type="Gene3D" id="3.90.400.10">
    <property type="entry name" value="Oligo-1,6-glucosidase, Domain 2"/>
    <property type="match status" value="1"/>
</dbReference>
<evidence type="ECO:0000256" key="2">
    <source>
        <dbReference type="ARBA" id="ARBA00008061"/>
    </source>
</evidence>
<dbReference type="SMART" id="SM00642">
    <property type="entry name" value="Aamy"/>
    <property type="match status" value="1"/>
</dbReference>
<dbReference type="OMA" id="WNQPEVH"/>
<dbReference type="Gene3D" id="3.20.20.80">
    <property type="entry name" value="Glycosidases"/>
    <property type="match status" value="1"/>
</dbReference>
<dbReference type="FunFam" id="3.90.400.10:FF:000001">
    <property type="entry name" value="Maltase A3, isoform A"/>
    <property type="match status" value="1"/>
</dbReference>
<keyword evidence="4 7" id="KW-0732">Signal</keyword>
<sequence length="579" mass="66540">MTSWLSLFLLIGLGLLAVDAASPWWKTASFYQIYPRSFKDTDGDGIGDLNGVTEKLEYLKEIGVTATWLSPFLKSPMADFGYDISDFKDVDPLFGDMEDFENMVARAKELNVKIILDFVPNHSSDECDWFIRSAAGEEKYKDYYIWHPGFVDANGQRRPPTNWVSVFRGSAWEWHEGRQEYYLHQFHKKQPDFNFRNPVVREEMNNVLRFWLEKGVDGFRVDAIYHAFEIEADANGNYPDEPRNDWTNDPDEYGYTHKIYTVDQPETPHLVFEWREILEQFQADNGGDERILMVETWSPIEIVMDYYGNSTADGAQIPFNFQLISNLHYDSDAYHYEYLINNWLNLMPEGKSANWVIGNHDKNRVGSRFGADRVDLFNILLLTLPGCSITYNGEEIGMLDGYVSWEDTVDPQACNGYESNYMENSRDPARTPMHWSDEKMAGFTTASSTWLPVGQDYAQRNVKTERGVSLSHLNIFKRLQQLRKEPSIEEGSAEIKAVSNYVLAVKRYLSGDYVYISLFNIFDTIENVDLTKVFGGLPANFQYALVTEKSIKRVGDKISASSVTLMPHEAIVLRSTTMA</sequence>
<feature type="chain" id="PRO_5017356330" description="alpha-glucosidase" evidence="7">
    <location>
        <begin position="21"/>
        <end position="579"/>
    </location>
</feature>